<feature type="domain" description="YCII-related" evidence="2">
    <location>
        <begin position="129"/>
        <end position="235"/>
    </location>
</feature>
<comment type="caution">
    <text evidence="3">The sequence shown here is derived from an EMBL/GenBank/DDBJ whole genome shotgun (WGS) entry which is preliminary data.</text>
</comment>
<evidence type="ECO:0000256" key="1">
    <source>
        <dbReference type="ARBA" id="ARBA00007689"/>
    </source>
</evidence>
<name>A0A271IYR5_9BACT</name>
<dbReference type="Gene3D" id="3.30.70.1060">
    <property type="entry name" value="Dimeric alpha+beta barrel"/>
    <property type="match status" value="2"/>
</dbReference>
<feature type="domain" description="YCII-related" evidence="2">
    <location>
        <begin position="1"/>
        <end position="100"/>
    </location>
</feature>
<dbReference type="SUPFAM" id="SSF54909">
    <property type="entry name" value="Dimeric alpha+beta barrel"/>
    <property type="match status" value="2"/>
</dbReference>
<dbReference type="Pfam" id="PF03795">
    <property type="entry name" value="YCII"/>
    <property type="match status" value="2"/>
</dbReference>
<dbReference type="InterPro" id="IPR005545">
    <property type="entry name" value="YCII"/>
</dbReference>
<dbReference type="EMBL" id="MQWD01000001">
    <property type="protein sequence ID" value="PAP76270.1"/>
    <property type="molecule type" value="Genomic_DNA"/>
</dbReference>
<organism evidence="3 4">
    <name type="scientific">Rubrivirga marina</name>
    <dbReference type="NCBI Taxonomy" id="1196024"/>
    <lineage>
        <taxon>Bacteria</taxon>
        <taxon>Pseudomonadati</taxon>
        <taxon>Rhodothermota</taxon>
        <taxon>Rhodothermia</taxon>
        <taxon>Rhodothermales</taxon>
        <taxon>Rubricoccaceae</taxon>
        <taxon>Rubrivirga</taxon>
    </lineage>
</organism>
<sequence length="261" mass="27503">MRFMIFRKADADTEAGLLPSTDLLEAMTAYNESLARAGVLLDGYGLKPSAEGARYDHDGGTSTLTGGPVAGTDALVAGITVIDAPSLDDAVAWALRWPREDGDVTLEVRQVHEPLPSFRAPRPDGRPRFVALLMHDESAAPAPDAAEQAAMARFMADAANAGVLLETGGLHATGDGARVKYTNGDPNVVPGPFPEPKVIGGYAVYQADSLDALRPWCERFGGVVGTGTSEVRPVFADADFGGALTPELQEREKALRAQSDV</sequence>
<evidence type="ECO:0000259" key="2">
    <source>
        <dbReference type="Pfam" id="PF03795"/>
    </source>
</evidence>
<comment type="similarity">
    <text evidence="1">Belongs to the YciI family.</text>
</comment>
<dbReference type="OrthoDB" id="9795306at2"/>
<protein>
    <recommendedName>
        <fullName evidence="2">YCII-related domain-containing protein</fullName>
    </recommendedName>
</protein>
<evidence type="ECO:0000313" key="3">
    <source>
        <dbReference type="EMBL" id="PAP76270.1"/>
    </source>
</evidence>
<gene>
    <name evidence="3" type="ORF">BSZ37_07335</name>
</gene>
<dbReference type="AlphaFoldDB" id="A0A271IYR5"/>
<dbReference type="Proteomes" id="UP000216339">
    <property type="component" value="Unassembled WGS sequence"/>
</dbReference>
<accession>A0A271IYR5</accession>
<keyword evidence="4" id="KW-1185">Reference proteome</keyword>
<dbReference type="PANTHER" id="PTHR35174">
    <property type="entry name" value="BLL7171 PROTEIN-RELATED"/>
    <property type="match status" value="1"/>
</dbReference>
<dbReference type="InterPro" id="IPR011008">
    <property type="entry name" value="Dimeric_a/b-barrel"/>
</dbReference>
<evidence type="ECO:0000313" key="4">
    <source>
        <dbReference type="Proteomes" id="UP000216339"/>
    </source>
</evidence>
<proteinExistence type="inferred from homology"/>
<reference evidence="3 4" key="1">
    <citation type="submission" date="2016-11" db="EMBL/GenBank/DDBJ databases">
        <title>Study of marine rhodopsin-containing bacteria.</title>
        <authorList>
            <person name="Yoshizawa S."/>
            <person name="Kumagai Y."/>
            <person name="Kogure K."/>
        </authorList>
    </citation>
    <scope>NUCLEOTIDE SEQUENCE [LARGE SCALE GENOMIC DNA]</scope>
    <source>
        <strain evidence="3 4">SAORIC-28</strain>
    </source>
</reference>